<evidence type="ECO:0000256" key="6">
    <source>
        <dbReference type="SAM" id="Phobius"/>
    </source>
</evidence>
<comment type="caution">
    <text evidence="8">The sequence shown here is derived from an EMBL/GenBank/DDBJ whole genome shotgun (WGS) entry which is preliminary data.</text>
</comment>
<dbReference type="Proteomes" id="UP000534783">
    <property type="component" value="Unassembled WGS sequence"/>
</dbReference>
<feature type="transmembrane region" description="Helical" evidence="6">
    <location>
        <begin position="158"/>
        <end position="179"/>
    </location>
</feature>
<evidence type="ECO:0000256" key="3">
    <source>
        <dbReference type="ARBA" id="ARBA00022692"/>
    </source>
</evidence>
<keyword evidence="5 6" id="KW-0472">Membrane</keyword>
<feature type="transmembrane region" description="Helical" evidence="6">
    <location>
        <begin position="320"/>
        <end position="338"/>
    </location>
</feature>
<dbReference type="PANTHER" id="PTHR30294:SF29">
    <property type="entry name" value="MULTIDRUG ABC TRANSPORTER PERMEASE YBHS-RELATED"/>
    <property type="match status" value="1"/>
</dbReference>
<evidence type="ECO:0000313" key="9">
    <source>
        <dbReference type="Proteomes" id="UP000534783"/>
    </source>
</evidence>
<gene>
    <name evidence="8" type="ORF">MNODULE_19310</name>
</gene>
<dbReference type="InterPro" id="IPR051449">
    <property type="entry name" value="ABC-2_transporter_component"/>
</dbReference>
<evidence type="ECO:0000256" key="5">
    <source>
        <dbReference type="ARBA" id="ARBA00023136"/>
    </source>
</evidence>
<feature type="transmembrane region" description="Helical" evidence="6">
    <location>
        <begin position="235"/>
        <end position="256"/>
    </location>
</feature>
<evidence type="ECO:0000256" key="1">
    <source>
        <dbReference type="ARBA" id="ARBA00004651"/>
    </source>
</evidence>
<feature type="transmembrane region" description="Helical" evidence="6">
    <location>
        <begin position="21"/>
        <end position="39"/>
    </location>
</feature>
<proteinExistence type="predicted"/>
<keyword evidence="2" id="KW-1003">Cell membrane</keyword>
<evidence type="ECO:0000256" key="4">
    <source>
        <dbReference type="ARBA" id="ARBA00022989"/>
    </source>
</evidence>
<dbReference type="GO" id="GO:0005886">
    <property type="term" value="C:plasma membrane"/>
    <property type="evidence" value="ECO:0007669"/>
    <property type="project" value="UniProtKB-SubCell"/>
</dbReference>
<dbReference type="AlphaFoldDB" id="A0A7X6DT63"/>
<sequence>MIRNIVTLTSNDLAMAFKNKSLYLILFTPLFVFFTLQLVDQSDAGLQKIKIGLIQKGNYSSAMIESLRSADQTFEVFRFADEAEGKAWLKEKKGDGLLIPSEKEPPRLALIVLTKASFQTLAIIESVSALQNAVEGNRKHWISEIRALQETAVQKQTLPTWVLMLVLLVSFIILPAQVAEEKEKKLLLGLLQTPIRETEWLAAKLFFGMTLTGAGVLFLHLLGRFQFDPGGGLSYAAFLIAGSFCFSAFGIFVGFLCRNQASARTLGVLFYLPHLLPSALSDFSQKLTAVAPLLPSYRLYEPIRAILLEGNRFPNFALEWAYLLLAGLAACFFSYTLMKKRWLM</sequence>
<feature type="transmembrane region" description="Helical" evidence="6">
    <location>
        <begin position="200"/>
        <end position="223"/>
    </location>
</feature>
<name>A0A7X6DT63_9BACT</name>
<dbReference type="RefSeq" id="WP_168062841.1">
    <property type="nucleotide sequence ID" value="NZ_VTOW01000004.1"/>
</dbReference>
<dbReference type="GO" id="GO:0140359">
    <property type="term" value="F:ABC-type transporter activity"/>
    <property type="evidence" value="ECO:0007669"/>
    <property type="project" value="InterPro"/>
</dbReference>
<feature type="domain" description="ABC-2 type transporter transmembrane" evidence="7">
    <location>
        <begin position="22"/>
        <end position="329"/>
    </location>
</feature>
<protein>
    <submittedName>
        <fullName evidence="8">ABC transporter permease</fullName>
    </submittedName>
</protein>
<evidence type="ECO:0000313" key="8">
    <source>
        <dbReference type="EMBL" id="NKE72905.1"/>
    </source>
</evidence>
<dbReference type="InterPro" id="IPR013525">
    <property type="entry name" value="ABC2_TM"/>
</dbReference>
<keyword evidence="3 6" id="KW-0812">Transmembrane</keyword>
<organism evidence="8 9">
    <name type="scientific">Candidatus Manganitrophus noduliformans</name>
    <dbReference type="NCBI Taxonomy" id="2606439"/>
    <lineage>
        <taxon>Bacteria</taxon>
        <taxon>Pseudomonadati</taxon>
        <taxon>Nitrospirota</taxon>
        <taxon>Nitrospiria</taxon>
        <taxon>Candidatus Troglogloeales</taxon>
        <taxon>Candidatus Manganitrophaceae</taxon>
        <taxon>Candidatus Manganitrophus</taxon>
    </lineage>
</organism>
<dbReference type="EMBL" id="VTOW01000004">
    <property type="protein sequence ID" value="NKE72905.1"/>
    <property type="molecule type" value="Genomic_DNA"/>
</dbReference>
<accession>A0A7X6DT63</accession>
<evidence type="ECO:0000256" key="2">
    <source>
        <dbReference type="ARBA" id="ARBA00022475"/>
    </source>
</evidence>
<keyword evidence="4 6" id="KW-1133">Transmembrane helix</keyword>
<evidence type="ECO:0000259" key="7">
    <source>
        <dbReference type="Pfam" id="PF12698"/>
    </source>
</evidence>
<keyword evidence="9" id="KW-1185">Reference proteome</keyword>
<dbReference type="PANTHER" id="PTHR30294">
    <property type="entry name" value="MEMBRANE COMPONENT OF ABC TRANSPORTER YHHJ-RELATED"/>
    <property type="match status" value="1"/>
</dbReference>
<dbReference type="Pfam" id="PF12698">
    <property type="entry name" value="ABC2_membrane_3"/>
    <property type="match status" value="1"/>
</dbReference>
<reference evidence="8 9" key="1">
    <citation type="journal article" date="2020" name="Nature">
        <title>Bacterial chemolithoautotrophy via manganese oxidation.</title>
        <authorList>
            <person name="Yu H."/>
            <person name="Leadbetter J.R."/>
        </authorList>
    </citation>
    <scope>NUCLEOTIDE SEQUENCE [LARGE SCALE GENOMIC DNA]</scope>
    <source>
        <strain evidence="8 9">Mn-1</strain>
    </source>
</reference>
<comment type="subcellular location">
    <subcellularLocation>
        <location evidence="1">Cell membrane</location>
        <topology evidence="1">Multi-pass membrane protein</topology>
    </subcellularLocation>
</comment>